<dbReference type="InterPro" id="IPR018252">
    <property type="entry name" value="Annexin_repeat_CS"/>
</dbReference>
<dbReference type="AlphaFoldDB" id="V3Z2V8"/>
<keyword evidence="8 14" id="KW-0106">Calcium</keyword>
<dbReference type="FunFam" id="1.10.220.10:FF:000001">
    <property type="entry name" value="Annexin"/>
    <property type="match status" value="1"/>
</dbReference>
<dbReference type="GO" id="GO:0005737">
    <property type="term" value="C:cytoplasm"/>
    <property type="evidence" value="ECO:0007669"/>
    <property type="project" value="TreeGrafter"/>
</dbReference>
<dbReference type="CTD" id="20233165"/>
<dbReference type="GO" id="GO:0005509">
    <property type="term" value="F:calcium ion binding"/>
    <property type="evidence" value="ECO:0007669"/>
    <property type="project" value="InterPro"/>
</dbReference>
<dbReference type="GO" id="GO:0005886">
    <property type="term" value="C:plasma membrane"/>
    <property type="evidence" value="ECO:0007669"/>
    <property type="project" value="TreeGrafter"/>
</dbReference>
<keyword evidence="5" id="KW-0597">Phosphoprotein</keyword>
<dbReference type="SMART" id="SM00335">
    <property type="entry name" value="ANX"/>
    <property type="match status" value="4"/>
</dbReference>
<dbReference type="PRINTS" id="PR00196">
    <property type="entry name" value="ANNEXIN"/>
</dbReference>
<comment type="subunit">
    <text evidence="4">Homodimer.</text>
</comment>
<dbReference type="OMA" id="PSEDCET"/>
<dbReference type="GO" id="GO:0001786">
    <property type="term" value="F:phosphatidylserine binding"/>
    <property type="evidence" value="ECO:0007669"/>
    <property type="project" value="TreeGrafter"/>
</dbReference>
<name>V3Z2V8_LOTGI</name>
<accession>V3Z2V8</accession>
<comment type="similarity">
    <text evidence="3 14">Belongs to the annexin family.</text>
</comment>
<dbReference type="FunFam" id="1.10.220.10:FF:000003">
    <property type="entry name" value="Annexin"/>
    <property type="match status" value="1"/>
</dbReference>
<dbReference type="Proteomes" id="UP000030746">
    <property type="component" value="Unassembled WGS sequence"/>
</dbReference>
<dbReference type="OrthoDB" id="37886at2759"/>
<comment type="subcellular location">
    <subcellularLocation>
        <location evidence="1">Host cell</location>
    </subcellularLocation>
    <subcellularLocation>
        <location evidence="2">Secreted</location>
        <location evidence="2">Extracellular exosome</location>
    </subcellularLocation>
    <subcellularLocation>
        <location evidence="13">Tegument</location>
    </subcellularLocation>
</comment>
<evidence type="ECO:0000256" key="6">
    <source>
        <dbReference type="ARBA" id="ARBA00022723"/>
    </source>
</evidence>
<dbReference type="InterPro" id="IPR001464">
    <property type="entry name" value="Annexin"/>
</dbReference>
<dbReference type="InterPro" id="IPR018502">
    <property type="entry name" value="Annexin_repeat"/>
</dbReference>
<evidence type="ECO:0000256" key="12">
    <source>
        <dbReference type="ARBA" id="ARBA00059330"/>
    </source>
</evidence>
<dbReference type="GO" id="GO:0043657">
    <property type="term" value="C:host cell"/>
    <property type="evidence" value="ECO:0007669"/>
    <property type="project" value="UniProtKB-SubCell"/>
</dbReference>
<evidence type="ECO:0000256" key="5">
    <source>
        <dbReference type="ARBA" id="ARBA00022553"/>
    </source>
</evidence>
<dbReference type="HOGENOM" id="CLU_025300_0_0_1"/>
<proteinExistence type="inferred from homology"/>
<dbReference type="PROSITE" id="PS51897">
    <property type="entry name" value="ANNEXIN_2"/>
    <property type="match status" value="4"/>
</dbReference>
<evidence type="ECO:0000256" key="10">
    <source>
        <dbReference type="ARBA" id="ARBA00023302"/>
    </source>
</evidence>
<comment type="function">
    <text evidence="12">Involved in reproduction of the worm. Involved in host-parasite interaction. Delivered into the host cell by means of parasite exosomes. Binds to acidic phospholipid membranes in a calcium-dependent manner in vitro. Causes aggregation of liposomes in the presence of calcium, but not in its absence. Likely to promote membrane fusion. May provide structural integrity within the tegument.</text>
</comment>
<comment type="domain">
    <text evidence="14">A pair of annexin repeats may form one binding site for calcium and phospholipid.</text>
</comment>
<protein>
    <recommendedName>
        <fullName evidence="14">Annexin</fullName>
    </recommendedName>
</protein>
<sequence>GTEEAPIIELISNRSNSQRQEIETTYKTMYGKDLVEDLDSELSGNLKETVMALFKSPTFYDAWSLQKAMKGPGTKDSVLIEILCTRSNQQISAIKESYLEHFGRNLEDDITGDTTGYFERLLVSCCQSVLSDGAESIIDRDQAQQDAEKLYAAGEQKFGTDESAFIEVLALRNFYQLTAVFDEYQKLAGKDILESIDSEMSGNIESGLKAIVRSARNRPEYFAYKLYKAMRLAGTNDSTLIRIIVSRSEIDLADIKEAYEKRYGKTLAAAIESDTSGDYKQLLLSLVRD</sequence>
<dbReference type="GO" id="GO:0005544">
    <property type="term" value="F:calcium-dependent phospholipid binding"/>
    <property type="evidence" value="ECO:0007669"/>
    <property type="project" value="UniProtKB-KW"/>
</dbReference>
<dbReference type="GeneID" id="20233165"/>
<comment type="function">
    <text evidence="11">Calcium/phospholipid-binding protein which promotes membrane fusion and is involved in exocytosis.</text>
</comment>
<evidence type="ECO:0000256" key="13">
    <source>
        <dbReference type="ARBA" id="ARBA00060393"/>
    </source>
</evidence>
<keyword evidence="7 14" id="KW-0677">Repeat</keyword>
<keyword evidence="16" id="KW-1185">Reference proteome</keyword>
<dbReference type="PROSITE" id="PS00223">
    <property type="entry name" value="ANNEXIN_1"/>
    <property type="match status" value="1"/>
</dbReference>
<dbReference type="PANTHER" id="PTHR10502">
    <property type="entry name" value="ANNEXIN"/>
    <property type="match status" value="1"/>
</dbReference>
<dbReference type="Pfam" id="PF00191">
    <property type="entry name" value="Annexin"/>
    <property type="match status" value="4"/>
</dbReference>
<organism evidence="15 16">
    <name type="scientific">Lottia gigantea</name>
    <name type="common">Giant owl limpet</name>
    <dbReference type="NCBI Taxonomy" id="225164"/>
    <lineage>
        <taxon>Eukaryota</taxon>
        <taxon>Metazoa</taxon>
        <taxon>Spiralia</taxon>
        <taxon>Lophotrochozoa</taxon>
        <taxon>Mollusca</taxon>
        <taxon>Gastropoda</taxon>
        <taxon>Patellogastropoda</taxon>
        <taxon>Lottioidea</taxon>
        <taxon>Lottiidae</taxon>
        <taxon>Lottia</taxon>
    </lineage>
</organism>
<evidence type="ECO:0000256" key="2">
    <source>
        <dbReference type="ARBA" id="ARBA00004550"/>
    </source>
</evidence>
<dbReference type="SUPFAM" id="SSF47874">
    <property type="entry name" value="Annexin"/>
    <property type="match status" value="1"/>
</dbReference>
<evidence type="ECO:0000313" key="15">
    <source>
        <dbReference type="EMBL" id="ESO84938.1"/>
    </source>
</evidence>
<keyword evidence="6" id="KW-0479">Metal-binding</keyword>
<dbReference type="InterPro" id="IPR037104">
    <property type="entry name" value="Annexin_sf"/>
</dbReference>
<dbReference type="Gene3D" id="1.10.220.10">
    <property type="entry name" value="Annexin"/>
    <property type="match status" value="4"/>
</dbReference>
<dbReference type="FunFam" id="1.10.220.10:FF:000002">
    <property type="entry name" value="Annexin"/>
    <property type="match status" value="1"/>
</dbReference>
<dbReference type="GO" id="GO:0005634">
    <property type="term" value="C:nucleus"/>
    <property type="evidence" value="ECO:0007669"/>
    <property type="project" value="TreeGrafter"/>
</dbReference>
<evidence type="ECO:0000313" key="16">
    <source>
        <dbReference type="Proteomes" id="UP000030746"/>
    </source>
</evidence>
<reference evidence="15 16" key="1">
    <citation type="journal article" date="2013" name="Nature">
        <title>Insights into bilaterian evolution from three spiralian genomes.</title>
        <authorList>
            <person name="Simakov O."/>
            <person name="Marletaz F."/>
            <person name="Cho S.J."/>
            <person name="Edsinger-Gonzales E."/>
            <person name="Havlak P."/>
            <person name="Hellsten U."/>
            <person name="Kuo D.H."/>
            <person name="Larsson T."/>
            <person name="Lv J."/>
            <person name="Arendt D."/>
            <person name="Savage R."/>
            <person name="Osoegawa K."/>
            <person name="de Jong P."/>
            <person name="Grimwood J."/>
            <person name="Chapman J.A."/>
            <person name="Shapiro H."/>
            <person name="Aerts A."/>
            <person name="Otillar R.P."/>
            <person name="Terry A.Y."/>
            <person name="Boore J.L."/>
            <person name="Grigoriev I.V."/>
            <person name="Lindberg D.R."/>
            <person name="Seaver E.C."/>
            <person name="Weisblat D.A."/>
            <person name="Putnam N.H."/>
            <person name="Rokhsar D.S."/>
        </authorList>
    </citation>
    <scope>NUCLEOTIDE SEQUENCE [LARGE SCALE GENOMIC DNA]</scope>
</reference>
<dbReference type="GO" id="GO:0012506">
    <property type="term" value="C:vesicle membrane"/>
    <property type="evidence" value="ECO:0007669"/>
    <property type="project" value="TreeGrafter"/>
</dbReference>
<evidence type="ECO:0000256" key="7">
    <source>
        <dbReference type="ARBA" id="ARBA00022737"/>
    </source>
</evidence>
<dbReference type="FunFam" id="1.10.220.10:FF:000005">
    <property type="entry name" value="Annexin"/>
    <property type="match status" value="1"/>
</dbReference>
<feature type="non-terminal residue" evidence="15">
    <location>
        <position position="1"/>
    </location>
</feature>
<keyword evidence="9 14" id="KW-0041">Annexin</keyword>
<evidence type="ECO:0000256" key="14">
    <source>
        <dbReference type="RuleBase" id="RU003540"/>
    </source>
</evidence>
<dbReference type="RefSeq" id="XP_009064326.1">
    <property type="nucleotide sequence ID" value="XM_009066078.1"/>
</dbReference>
<dbReference type="KEGG" id="lgi:LOTGIDRAFT_131207"/>
<keyword evidence="10 14" id="KW-0111">Calcium/phospholipid-binding</keyword>
<dbReference type="PANTHER" id="PTHR10502:SF239">
    <property type="entry name" value="ANNEXIN A7"/>
    <property type="match status" value="1"/>
</dbReference>
<evidence type="ECO:0000256" key="3">
    <source>
        <dbReference type="ARBA" id="ARBA00007831"/>
    </source>
</evidence>
<evidence type="ECO:0000256" key="11">
    <source>
        <dbReference type="ARBA" id="ARBA00037210"/>
    </source>
</evidence>
<gene>
    <name evidence="15" type="ORF">LOTGIDRAFT_131207</name>
</gene>
<evidence type="ECO:0000256" key="1">
    <source>
        <dbReference type="ARBA" id="ARBA00004340"/>
    </source>
</evidence>
<dbReference type="EMBL" id="KB203357">
    <property type="protein sequence ID" value="ESO84938.1"/>
    <property type="molecule type" value="Genomic_DNA"/>
</dbReference>
<evidence type="ECO:0000256" key="9">
    <source>
        <dbReference type="ARBA" id="ARBA00023216"/>
    </source>
</evidence>
<evidence type="ECO:0000256" key="4">
    <source>
        <dbReference type="ARBA" id="ARBA00011738"/>
    </source>
</evidence>
<dbReference type="GO" id="GO:0005576">
    <property type="term" value="C:extracellular region"/>
    <property type="evidence" value="ECO:0007669"/>
    <property type="project" value="UniProtKB-SubCell"/>
</dbReference>
<evidence type="ECO:0000256" key="8">
    <source>
        <dbReference type="ARBA" id="ARBA00022837"/>
    </source>
</evidence>